<sequence length="97" mass="11048">MINALPHFWKRSDYINSFIWNDVARQTYISKVPGGAQEAERYIRSYFSPLAFHLFNRSLPNDWLVFAAPVANEDANGWTLSNAKNLIIDGCELATPT</sequence>
<dbReference type="EMBL" id="CAJOBA010063017">
    <property type="protein sequence ID" value="CAF4341995.1"/>
    <property type="molecule type" value="Genomic_DNA"/>
</dbReference>
<name>A0A8S2UJX7_9BILA</name>
<protein>
    <submittedName>
        <fullName evidence="2">Uncharacterized protein</fullName>
    </submittedName>
</protein>
<evidence type="ECO:0000313" key="1">
    <source>
        <dbReference type="EMBL" id="CAF1551699.1"/>
    </source>
</evidence>
<dbReference type="Proteomes" id="UP000677228">
    <property type="component" value="Unassembled WGS sequence"/>
</dbReference>
<gene>
    <name evidence="1" type="ORF">OVA965_LOCUS39328</name>
    <name evidence="2" type="ORF">TMI583_LOCUS40623</name>
</gene>
<organism evidence="2 3">
    <name type="scientific">Didymodactylos carnosus</name>
    <dbReference type="NCBI Taxonomy" id="1234261"/>
    <lineage>
        <taxon>Eukaryota</taxon>
        <taxon>Metazoa</taxon>
        <taxon>Spiralia</taxon>
        <taxon>Gnathifera</taxon>
        <taxon>Rotifera</taxon>
        <taxon>Eurotatoria</taxon>
        <taxon>Bdelloidea</taxon>
        <taxon>Philodinida</taxon>
        <taxon>Philodinidae</taxon>
        <taxon>Didymodactylos</taxon>
    </lineage>
</organism>
<proteinExistence type="predicted"/>
<dbReference type="Proteomes" id="UP000682733">
    <property type="component" value="Unassembled WGS sequence"/>
</dbReference>
<evidence type="ECO:0000313" key="3">
    <source>
        <dbReference type="Proteomes" id="UP000682733"/>
    </source>
</evidence>
<dbReference type="AlphaFoldDB" id="A0A8S2UJX7"/>
<dbReference type="EMBL" id="CAJNOK010040539">
    <property type="protein sequence ID" value="CAF1551699.1"/>
    <property type="molecule type" value="Genomic_DNA"/>
</dbReference>
<reference evidence="2" key="1">
    <citation type="submission" date="2021-02" db="EMBL/GenBank/DDBJ databases">
        <authorList>
            <person name="Nowell W R."/>
        </authorList>
    </citation>
    <scope>NUCLEOTIDE SEQUENCE</scope>
</reference>
<accession>A0A8S2UJX7</accession>
<comment type="caution">
    <text evidence="2">The sequence shown here is derived from an EMBL/GenBank/DDBJ whole genome shotgun (WGS) entry which is preliminary data.</text>
</comment>
<evidence type="ECO:0000313" key="2">
    <source>
        <dbReference type="EMBL" id="CAF4341995.1"/>
    </source>
</evidence>